<name>A0ABD0JZJ2_9CAEN</name>
<proteinExistence type="predicted"/>
<keyword evidence="3" id="KW-1185">Reference proteome</keyword>
<sequence>MSTPKGPRQACVPRDEKKSCTATVHGRHTRDGVLSRTQLPTAKTEQKGCAYQLSPVKCSPLLQVVSSKKNTQTRACCHNCTQL</sequence>
<dbReference type="Proteomes" id="UP001519460">
    <property type="component" value="Unassembled WGS sequence"/>
</dbReference>
<protein>
    <submittedName>
        <fullName evidence="2">Uncharacterized protein</fullName>
    </submittedName>
</protein>
<evidence type="ECO:0000313" key="2">
    <source>
        <dbReference type="EMBL" id="KAK7480318.1"/>
    </source>
</evidence>
<organism evidence="2 3">
    <name type="scientific">Batillaria attramentaria</name>
    <dbReference type="NCBI Taxonomy" id="370345"/>
    <lineage>
        <taxon>Eukaryota</taxon>
        <taxon>Metazoa</taxon>
        <taxon>Spiralia</taxon>
        <taxon>Lophotrochozoa</taxon>
        <taxon>Mollusca</taxon>
        <taxon>Gastropoda</taxon>
        <taxon>Caenogastropoda</taxon>
        <taxon>Sorbeoconcha</taxon>
        <taxon>Cerithioidea</taxon>
        <taxon>Batillariidae</taxon>
        <taxon>Batillaria</taxon>
    </lineage>
</organism>
<accession>A0ABD0JZJ2</accession>
<reference evidence="2 3" key="1">
    <citation type="journal article" date="2023" name="Sci. Data">
        <title>Genome assembly of the Korean intertidal mud-creeper Batillaria attramentaria.</title>
        <authorList>
            <person name="Patra A.K."/>
            <person name="Ho P.T."/>
            <person name="Jun S."/>
            <person name="Lee S.J."/>
            <person name="Kim Y."/>
            <person name="Won Y.J."/>
        </authorList>
    </citation>
    <scope>NUCLEOTIDE SEQUENCE [LARGE SCALE GENOMIC DNA]</scope>
    <source>
        <strain evidence="2">Wonlab-2016</strain>
    </source>
</reference>
<gene>
    <name evidence="2" type="ORF">BaRGS_00028486</name>
</gene>
<dbReference type="EMBL" id="JACVVK020000284">
    <property type="protein sequence ID" value="KAK7480318.1"/>
    <property type="molecule type" value="Genomic_DNA"/>
</dbReference>
<evidence type="ECO:0000313" key="3">
    <source>
        <dbReference type="Proteomes" id="UP001519460"/>
    </source>
</evidence>
<feature type="region of interest" description="Disordered" evidence="1">
    <location>
        <begin position="1"/>
        <end position="39"/>
    </location>
</feature>
<comment type="caution">
    <text evidence="2">The sequence shown here is derived from an EMBL/GenBank/DDBJ whole genome shotgun (WGS) entry which is preliminary data.</text>
</comment>
<dbReference type="AlphaFoldDB" id="A0ABD0JZJ2"/>
<evidence type="ECO:0000256" key="1">
    <source>
        <dbReference type="SAM" id="MobiDB-lite"/>
    </source>
</evidence>